<dbReference type="EMBL" id="CP114767">
    <property type="protein sequence ID" value="WBA43191.1"/>
    <property type="molecule type" value="Genomic_DNA"/>
</dbReference>
<dbReference type="RefSeq" id="WP_269561235.1">
    <property type="nucleotide sequence ID" value="NZ_CP114767.1"/>
</dbReference>
<evidence type="ECO:0000313" key="2">
    <source>
        <dbReference type="Proteomes" id="UP001211005"/>
    </source>
</evidence>
<dbReference type="Proteomes" id="UP001211005">
    <property type="component" value="Chromosome"/>
</dbReference>
<proteinExistence type="predicted"/>
<evidence type="ECO:0000313" key="1">
    <source>
        <dbReference type="EMBL" id="WBA43191.1"/>
    </source>
</evidence>
<gene>
    <name evidence="1" type="ORF">O3303_06405</name>
</gene>
<protein>
    <submittedName>
        <fullName evidence="1">Uncharacterized protein</fullName>
    </submittedName>
</protein>
<accession>A0ABY7LRZ7</accession>
<name>A0ABY7LRZ7_9BACT</name>
<reference evidence="1 2" key="1">
    <citation type="submission" date="2022-12" db="EMBL/GenBank/DDBJ databases">
        <title>Hymenobacter canadensis sp. nov. isolated from lake water of the Cambridge Bay, Canada.</title>
        <authorList>
            <person name="Kim W.H."/>
            <person name="Lee Y.M."/>
        </authorList>
    </citation>
    <scope>NUCLEOTIDE SEQUENCE [LARGE SCALE GENOMIC DNA]</scope>
    <source>
        <strain evidence="1 2">PAMC 29467</strain>
    </source>
</reference>
<sequence>MALYSLQSNFLSRREVLAQNEVTEADLATYMSGWLRLQVHSMLRRR</sequence>
<keyword evidence="2" id="KW-1185">Reference proteome</keyword>
<organism evidence="1 2">
    <name type="scientific">Hymenobacter canadensis</name>
    <dbReference type="NCBI Taxonomy" id="2999067"/>
    <lineage>
        <taxon>Bacteria</taxon>
        <taxon>Pseudomonadati</taxon>
        <taxon>Bacteroidota</taxon>
        <taxon>Cytophagia</taxon>
        <taxon>Cytophagales</taxon>
        <taxon>Hymenobacteraceae</taxon>
        <taxon>Hymenobacter</taxon>
    </lineage>
</organism>